<evidence type="ECO:0000256" key="4">
    <source>
        <dbReference type="ARBA" id="ARBA00022496"/>
    </source>
</evidence>
<evidence type="ECO:0000259" key="13">
    <source>
        <dbReference type="SMART" id="SM00965"/>
    </source>
</evidence>
<dbReference type="Pfam" id="PF07660">
    <property type="entry name" value="STN"/>
    <property type="match status" value="1"/>
</dbReference>
<comment type="subcellular location">
    <subcellularLocation>
        <location evidence="1 10">Cell outer membrane</location>
        <topology evidence="1 10">Multi-pass membrane protein</topology>
    </subcellularLocation>
</comment>
<dbReference type="SUPFAM" id="SSF56935">
    <property type="entry name" value="Porins"/>
    <property type="match status" value="1"/>
</dbReference>
<dbReference type="Gene3D" id="2.170.130.10">
    <property type="entry name" value="TonB-dependent receptor, plug domain"/>
    <property type="match status" value="1"/>
</dbReference>
<evidence type="ECO:0000256" key="1">
    <source>
        <dbReference type="ARBA" id="ARBA00004571"/>
    </source>
</evidence>
<dbReference type="RefSeq" id="WP_013666047.1">
    <property type="nucleotide sequence ID" value="NZ_JBHLWO010000002.1"/>
</dbReference>
<name>A0ABV6HHY8_9SPHI</name>
<accession>A0ABV6HHY8</accession>
<keyword evidence="6" id="KW-0408">Iron</keyword>
<dbReference type="SUPFAM" id="SSF49464">
    <property type="entry name" value="Carboxypeptidase regulatory domain-like"/>
    <property type="match status" value="1"/>
</dbReference>
<keyword evidence="3 10" id="KW-1134">Transmembrane beta strand</keyword>
<dbReference type="InterPro" id="IPR036942">
    <property type="entry name" value="Beta-barrel_TonB_sf"/>
</dbReference>
<proteinExistence type="inferred from homology"/>
<keyword evidence="5 10" id="KW-0812">Transmembrane</keyword>
<keyword evidence="4" id="KW-0410">Iron transport</keyword>
<dbReference type="Pfam" id="PF13715">
    <property type="entry name" value="CarbopepD_reg_2"/>
    <property type="match status" value="1"/>
</dbReference>
<keyword evidence="2 10" id="KW-0813">Transport</keyword>
<dbReference type="InterPro" id="IPR012910">
    <property type="entry name" value="Plug_dom"/>
</dbReference>
<evidence type="ECO:0000256" key="8">
    <source>
        <dbReference type="ARBA" id="ARBA00023136"/>
    </source>
</evidence>
<organism evidence="14 15">
    <name type="scientific">Olivibacter oleidegradans</name>
    <dbReference type="NCBI Taxonomy" id="760123"/>
    <lineage>
        <taxon>Bacteria</taxon>
        <taxon>Pseudomonadati</taxon>
        <taxon>Bacteroidota</taxon>
        <taxon>Sphingobacteriia</taxon>
        <taxon>Sphingobacteriales</taxon>
        <taxon>Sphingobacteriaceae</taxon>
        <taxon>Olivibacter</taxon>
    </lineage>
</organism>
<dbReference type="EMBL" id="JBHLWO010000002">
    <property type="protein sequence ID" value="MFC0318495.1"/>
    <property type="molecule type" value="Genomic_DNA"/>
</dbReference>
<evidence type="ECO:0000256" key="12">
    <source>
        <dbReference type="SAM" id="MobiDB-lite"/>
    </source>
</evidence>
<dbReference type="Pfam" id="PF00593">
    <property type="entry name" value="TonB_dep_Rec_b-barrel"/>
    <property type="match status" value="1"/>
</dbReference>
<dbReference type="Gene3D" id="2.60.40.1120">
    <property type="entry name" value="Carboxypeptidase-like, regulatory domain"/>
    <property type="match status" value="1"/>
</dbReference>
<dbReference type="InterPro" id="IPR023997">
    <property type="entry name" value="TonB-dep_OMP_SusC/RagA_CS"/>
</dbReference>
<evidence type="ECO:0000313" key="14">
    <source>
        <dbReference type="EMBL" id="MFC0318495.1"/>
    </source>
</evidence>
<dbReference type="SMART" id="SM00965">
    <property type="entry name" value="STN"/>
    <property type="match status" value="1"/>
</dbReference>
<keyword evidence="14" id="KW-0675">Receptor</keyword>
<keyword evidence="7 11" id="KW-0798">TonB box</keyword>
<keyword evidence="15" id="KW-1185">Reference proteome</keyword>
<evidence type="ECO:0000256" key="6">
    <source>
        <dbReference type="ARBA" id="ARBA00023004"/>
    </source>
</evidence>
<dbReference type="Proteomes" id="UP001589774">
    <property type="component" value="Unassembled WGS sequence"/>
</dbReference>
<evidence type="ECO:0000256" key="3">
    <source>
        <dbReference type="ARBA" id="ARBA00022452"/>
    </source>
</evidence>
<feature type="region of interest" description="Disordered" evidence="12">
    <location>
        <begin position="1010"/>
        <end position="1029"/>
    </location>
</feature>
<keyword evidence="9 10" id="KW-0998">Cell outer membrane</keyword>
<sequence>MYKINAVIWHKGQTYAKFKPILIMKLSLILILIGLLEAKATAFAQKLTLHKKNVSLQEVFDEIRKQSGYNVLYTASVLKNTTPVNIDLENVSVTHAIDACLANQGLSYKIVEKNIVISKKNWAVVAQEEVTLTGKVTDNNGKALAGVSISIKGLNKRGTQTDEQGFFTLKTPPNTTLVVTYIGFQRQELKLVSGQTTVNVQLEAEDAALDEVVVVGYGTQRKSDLTGSVSSVSAEKIAAFPVAGTAQALQGRSPGVAVSSVNGEPGKAPRVRIRGGTSINASSDPLYVVDGFAGGTPPPPEDVESVEVLKDASATAIYGSRGANGVIMVTTKKGKVGRPIIDFNNSYSIQKIGKRLDLLNGQEFAEYINDVYRNSGNSNVPYSDPSSYGEGTDWQDLIFRTGGLINNQLSVSGGSENIRYYTSLSHYGQKGTVINSDFRRLSGTSNLDIKVSDRVRLGTKLFFIRNDLDGVRTQETSSGTSGAGVISGALRFDPLQGVYDANGKYTLKQVGDPHDNPVAVARERKNEQINDLFQGNAYGELELLQGLKFRSTLGVQISNQRNGSYVTQNLVEGRNYGGSGSIIGRKNTNVINENFLTYTKSFQDVHNLEAMGGYSYQSSRNEMWESRNRNFVSDNFSFWNLGAGSNYQNAASELIDWVMSSFYGRINYNFKGKYLLTVTGRYDGSSRFGDNNKWAFFPSGALAWNISQEPFMQSVKAISNLKIRTSYGETGNTEIGSYMSLARFSPTLATINGTPIKAVRPTNVANPNLTWETTKQTDAGLDIGFLNGRINLSVDYYYKKTVDLLYEVPLPIYSGYTVSLQNIGSVENKGWEFALNTTNVKGENFTWTSDFNITFNRNKILQLPGGDIRYNTIPGHMLSTESQILRVGEVVGAFYGWQFDGLYQEGDDFSAAPNKKPGDVKYRDIYGRDANNNLTEGPNGVINADDRTIIGNPHPDFIYGFNNDLRYKNFDLNIFFQGSQGNDMLNITRMELDWMAGKGNATKDALNRWTPTNTNTDIPRASASNNPEVSSRWVEDGSYLRLKNVALGYNFPKFMLGKLQVSKLRIYASAQNILTVTNYKGYDPEVSFQDSNRNVGLDYMGYPNVKSVTLGINVGF</sequence>
<dbReference type="InterPro" id="IPR037066">
    <property type="entry name" value="Plug_dom_sf"/>
</dbReference>
<dbReference type="InterPro" id="IPR023996">
    <property type="entry name" value="TonB-dep_OMP_SusC/RagA"/>
</dbReference>
<dbReference type="Gene3D" id="2.40.170.20">
    <property type="entry name" value="TonB-dependent receptor, beta-barrel domain"/>
    <property type="match status" value="1"/>
</dbReference>
<feature type="domain" description="Secretin/TonB short N-terminal" evidence="13">
    <location>
        <begin position="69"/>
        <end position="120"/>
    </location>
</feature>
<evidence type="ECO:0000256" key="5">
    <source>
        <dbReference type="ARBA" id="ARBA00022692"/>
    </source>
</evidence>
<reference evidence="14 15" key="1">
    <citation type="submission" date="2024-09" db="EMBL/GenBank/DDBJ databases">
        <authorList>
            <person name="Sun Q."/>
            <person name="Mori K."/>
        </authorList>
    </citation>
    <scope>NUCLEOTIDE SEQUENCE [LARGE SCALE GENOMIC DNA]</scope>
    <source>
        <strain evidence="14 15">CCM 7765</strain>
    </source>
</reference>
<evidence type="ECO:0000256" key="9">
    <source>
        <dbReference type="ARBA" id="ARBA00023237"/>
    </source>
</evidence>
<evidence type="ECO:0000313" key="15">
    <source>
        <dbReference type="Proteomes" id="UP001589774"/>
    </source>
</evidence>
<evidence type="ECO:0000256" key="10">
    <source>
        <dbReference type="PROSITE-ProRule" id="PRU01360"/>
    </source>
</evidence>
<keyword evidence="8 10" id="KW-0472">Membrane</keyword>
<keyword evidence="4" id="KW-0406">Ion transport</keyword>
<evidence type="ECO:0000256" key="2">
    <source>
        <dbReference type="ARBA" id="ARBA00022448"/>
    </source>
</evidence>
<dbReference type="InterPro" id="IPR000531">
    <property type="entry name" value="Beta-barrel_TonB"/>
</dbReference>
<dbReference type="Pfam" id="PF07715">
    <property type="entry name" value="Plug"/>
    <property type="match status" value="1"/>
</dbReference>
<dbReference type="InterPro" id="IPR039426">
    <property type="entry name" value="TonB-dep_rcpt-like"/>
</dbReference>
<evidence type="ECO:0000256" key="11">
    <source>
        <dbReference type="RuleBase" id="RU003357"/>
    </source>
</evidence>
<protein>
    <submittedName>
        <fullName evidence="14">TonB-dependent receptor</fullName>
    </submittedName>
</protein>
<dbReference type="NCBIfam" id="TIGR04056">
    <property type="entry name" value="OMP_RagA_SusC"/>
    <property type="match status" value="1"/>
</dbReference>
<dbReference type="InterPro" id="IPR008969">
    <property type="entry name" value="CarboxyPept-like_regulatory"/>
</dbReference>
<dbReference type="InterPro" id="IPR011662">
    <property type="entry name" value="Secretin/TonB_short_N"/>
</dbReference>
<gene>
    <name evidence="14" type="ORF">ACFFI0_09250</name>
</gene>
<dbReference type="NCBIfam" id="TIGR04057">
    <property type="entry name" value="SusC_RagA_signa"/>
    <property type="match status" value="1"/>
</dbReference>
<dbReference type="PROSITE" id="PS52016">
    <property type="entry name" value="TONB_DEPENDENT_REC_3"/>
    <property type="match status" value="1"/>
</dbReference>
<evidence type="ECO:0000256" key="7">
    <source>
        <dbReference type="ARBA" id="ARBA00023077"/>
    </source>
</evidence>
<comment type="caution">
    <text evidence="14">The sequence shown here is derived from an EMBL/GenBank/DDBJ whole genome shotgun (WGS) entry which is preliminary data.</text>
</comment>
<comment type="similarity">
    <text evidence="10 11">Belongs to the TonB-dependent receptor family.</text>
</comment>